<dbReference type="OrthoDB" id="8371143at2"/>
<gene>
    <name evidence="1" type="ORF">LAL4801_00666</name>
</gene>
<keyword evidence="2" id="KW-1185">Reference proteome</keyword>
<dbReference type="Proteomes" id="UP000048926">
    <property type="component" value="Unassembled WGS sequence"/>
</dbReference>
<reference evidence="2" key="1">
    <citation type="submission" date="2015-07" db="EMBL/GenBank/DDBJ databases">
        <authorList>
            <person name="Rodrigo-Torres Lidia"/>
            <person name="Arahal R.David."/>
        </authorList>
    </citation>
    <scope>NUCLEOTIDE SEQUENCE [LARGE SCALE GENOMIC DNA]</scope>
    <source>
        <strain evidence="2">CECT 4801</strain>
    </source>
</reference>
<dbReference type="AlphaFoldDB" id="A0A0M6XWL8"/>
<sequence length="166" mass="18527">MSGKISFRRTYAGYGDNVRPFERANDIGSVITEFLWYEGSPFYPLGDLISANISSVWLGAGEPTKDDEDNLDLVFKMPESDGGNFFEIVLRSNGGTSYGGWAWGQDLEVTDTVVSGHRVLVAHANELSVFLEYSLEKGKYVQRNVESDCKITTSTVRKLTKMAKRH</sequence>
<dbReference type="RefSeq" id="WP_055654213.1">
    <property type="nucleotide sequence ID" value="NZ_CP045627.1"/>
</dbReference>
<name>A0A0M6XWL8_9HYPH</name>
<evidence type="ECO:0000313" key="1">
    <source>
        <dbReference type="EMBL" id="CTQ42241.1"/>
    </source>
</evidence>
<evidence type="ECO:0000313" key="2">
    <source>
        <dbReference type="Proteomes" id="UP000048926"/>
    </source>
</evidence>
<dbReference type="STRING" id="187304.B0E33_26765"/>
<protein>
    <submittedName>
        <fullName evidence="1">Uncharacterized protein</fullName>
    </submittedName>
</protein>
<dbReference type="EMBL" id="CXST01000001">
    <property type="protein sequence ID" value="CTQ42241.1"/>
    <property type="molecule type" value="Genomic_DNA"/>
</dbReference>
<accession>A0A0M6XWL8</accession>
<proteinExistence type="predicted"/>
<organism evidence="1 2">
    <name type="scientific">Roseibium aggregatum</name>
    <dbReference type="NCBI Taxonomy" id="187304"/>
    <lineage>
        <taxon>Bacteria</taxon>
        <taxon>Pseudomonadati</taxon>
        <taxon>Pseudomonadota</taxon>
        <taxon>Alphaproteobacteria</taxon>
        <taxon>Hyphomicrobiales</taxon>
        <taxon>Stappiaceae</taxon>
        <taxon>Roseibium</taxon>
    </lineage>
</organism>